<proteinExistence type="predicted"/>
<protein>
    <submittedName>
        <fullName evidence="2">Uncharacterized protein</fullName>
    </submittedName>
</protein>
<organism evidence="2">
    <name type="scientific">hydrothermal vent metagenome</name>
    <dbReference type="NCBI Taxonomy" id="652676"/>
    <lineage>
        <taxon>unclassified sequences</taxon>
        <taxon>metagenomes</taxon>
        <taxon>ecological metagenomes</taxon>
    </lineage>
</organism>
<name>A0A1W1CL69_9ZZZZ</name>
<keyword evidence="1" id="KW-0812">Transmembrane</keyword>
<accession>A0A1W1CL69</accession>
<evidence type="ECO:0000256" key="1">
    <source>
        <dbReference type="SAM" id="Phobius"/>
    </source>
</evidence>
<keyword evidence="1" id="KW-1133">Transmembrane helix</keyword>
<keyword evidence="1" id="KW-0472">Membrane</keyword>
<feature type="transmembrane region" description="Helical" evidence="1">
    <location>
        <begin position="58"/>
        <end position="76"/>
    </location>
</feature>
<evidence type="ECO:0000313" key="2">
    <source>
        <dbReference type="EMBL" id="SFV66475.1"/>
    </source>
</evidence>
<feature type="transmembrane region" description="Helical" evidence="1">
    <location>
        <begin position="6"/>
        <end position="27"/>
    </location>
</feature>
<gene>
    <name evidence="2" type="ORF">MNB_SV-12-1361</name>
</gene>
<dbReference type="AlphaFoldDB" id="A0A1W1CL69"/>
<reference evidence="2" key="1">
    <citation type="submission" date="2016-10" db="EMBL/GenBank/DDBJ databases">
        <authorList>
            <person name="de Groot N.N."/>
        </authorList>
    </citation>
    <scope>NUCLEOTIDE SEQUENCE</scope>
</reference>
<feature type="transmembrane region" description="Helical" evidence="1">
    <location>
        <begin position="34"/>
        <end position="52"/>
    </location>
</feature>
<sequence>MFFSIVFGVACGGLIISILGFINPLWIGADDKEIIYESLKGWLIVISIVIFFYDKDSFSLLAFFVSCIIGISLNFIKVEIP</sequence>
<dbReference type="EMBL" id="FPHE01000152">
    <property type="protein sequence ID" value="SFV66475.1"/>
    <property type="molecule type" value="Genomic_DNA"/>
</dbReference>